<reference evidence="2 3" key="1">
    <citation type="submission" date="2009-04" db="EMBL/GenBank/DDBJ databases">
        <authorList>
            <person name="Sebastian Y."/>
            <person name="Madupu R."/>
            <person name="Durkin A.S."/>
            <person name="Torralba M."/>
            <person name="Methe B."/>
            <person name="Sutton G.G."/>
            <person name="Strausberg R.L."/>
            <person name="Nelson K.E."/>
        </authorList>
    </citation>
    <scope>NUCLEOTIDE SEQUENCE [LARGE SCALE GENOMIC DNA]</scope>
    <source>
        <strain evidence="2 3">60-3</strain>
    </source>
</reference>
<dbReference type="CDD" id="cd12105">
    <property type="entry name" value="HmuY"/>
    <property type="match status" value="1"/>
</dbReference>
<evidence type="ECO:0000313" key="2">
    <source>
        <dbReference type="EMBL" id="EEK17583.1"/>
    </source>
</evidence>
<dbReference type="Proteomes" id="UP000003303">
    <property type="component" value="Unassembled WGS sequence"/>
</dbReference>
<dbReference type="Pfam" id="PF14064">
    <property type="entry name" value="HmuY"/>
    <property type="match status" value="1"/>
</dbReference>
<dbReference type="InterPro" id="IPR025921">
    <property type="entry name" value="HmuY"/>
</dbReference>
<sequence>MKKLSLLTLLVMLLCVACHKPAPQPGHTPDDPVTPPADPKKEWMVKRMTIDATDYTKWVYLNFTTGELVQVTDPANDLSWDLGLHRYDFKTNGGDSGKGKGAAVRITKQKVLTADIPTPEDSEWTLDREGLLLMQFEDDGLGSHRTKYEMQEANFLLSSECDGYGGYTNKGVIWQEGMPPQVYWDNGIYLVRSASGEIARLRVLDYQDNKKHRGYITIEYAIQVDKK</sequence>
<evidence type="ECO:0008006" key="4">
    <source>
        <dbReference type="Google" id="ProtNLM"/>
    </source>
</evidence>
<name>C2M9P3_9PORP</name>
<feature type="signal peptide" evidence="1">
    <location>
        <begin position="1"/>
        <end position="22"/>
    </location>
</feature>
<evidence type="ECO:0000313" key="3">
    <source>
        <dbReference type="Proteomes" id="UP000003303"/>
    </source>
</evidence>
<dbReference type="EMBL" id="ACLR01000034">
    <property type="protein sequence ID" value="EEK17583.1"/>
    <property type="molecule type" value="Genomic_DNA"/>
</dbReference>
<keyword evidence="1" id="KW-0732">Signal</keyword>
<protein>
    <recommendedName>
        <fullName evidence="4">HmuY family protein</fullName>
    </recommendedName>
</protein>
<comment type="caution">
    <text evidence="2">The sequence shown here is derived from an EMBL/GenBank/DDBJ whole genome shotgun (WGS) entry which is preliminary data.</text>
</comment>
<proteinExistence type="predicted"/>
<feature type="chain" id="PRO_5002916266" description="HmuY family protein" evidence="1">
    <location>
        <begin position="23"/>
        <end position="227"/>
    </location>
</feature>
<organism evidence="2 3">
    <name type="scientific">Porphyromonas uenonis 60-3</name>
    <dbReference type="NCBI Taxonomy" id="596327"/>
    <lineage>
        <taxon>Bacteria</taxon>
        <taxon>Pseudomonadati</taxon>
        <taxon>Bacteroidota</taxon>
        <taxon>Bacteroidia</taxon>
        <taxon>Bacteroidales</taxon>
        <taxon>Porphyromonadaceae</taxon>
        <taxon>Porphyromonas</taxon>
    </lineage>
</organism>
<dbReference type="AlphaFoldDB" id="C2M9P3"/>
<accession>C2M9P3</accession>
<dbReference type="STRING" id="596327.PORUE0001_0193"/>
<evidence type="ECO:0000256" key="1">
    <source>
        <dbReference type="SAM" id="SignalP"/>
    </source>
</evidence>
<keyword evidence="3" id="KW-1185">Reference proteome</keyword>
<dbReference type="RefSeq" id="WP_007364618.1">
    <property type="nucleotide sequence ID" value="NZ_ACLR01000034.1"/>
</dbReference>
<gene>
    <name evidence="2" type="ORF">PORUE0001_0193</name>
</gene>
<dbReference type="OrthoDB" id="1100343at2"/>